<evidence type="ECO:0000313" key="4">
    <source>
        <dbReference type="Proteomes" id="UP001293593"/>
    </source>
</evidence>
<dbReference type="GO" id="GO:0080008">
    <property type="term" value="C:Cul4-RING E3 ubiquitin ligase complex"/>
    <property type="evidence" value="ECO:0007669"/>
    <property type="project" value="TreeGrafter"/>
</dbReference>
<evidence type="ECO:0000313" key="3">
    <source>
        <dbReference type="EMBL" id="KAK4265452.1"/>
    </source>
</evidence>
<name>A0AAE1J7S2_9FABA</name>
<proteinExistence type="predicted"/>
<keyword evidence="1" id="KW-0853">WD repeat</keyword>
<protein>
    <submittedName>
        <fullName evidence="3">Uncharacterized protein</fullName>
    </submittedName>
</protein>
<keyword evidence="4" id="KW-1185">Reference proteome</keyword>
<keyword evidence="2" id="KW-0677">Repeat</keyword>
<evidence type="ECO:0000256" key="2">
    <source>
        <dbReference type="ARBA" id="ARBA00022737"/>
    </source>
</evidence>
<dbReference type="EMBL" id="JAWXYG010000008">
    <property type="protein sequence ID" value="KAK4265452.1"/>
    <property type="molecule type" value="Genomic_DNA"/>
</dbReference>
<accession>A0AAE1J7S2</accession>
<evidence type="ECO:0000256" key="1">
    <source>
        <dbReference type="ARBA" id="ARBA00022574"/>
    </source>
</evidence>
<dbReference type="PANTHER" id="PTHR15574:SF21">
    <property type="entry name" value="DDB1- AND CUL4-ASSOCIATED FACTOR 8"/>
    <property type="match status" value="1"/>
</dbReference>
<dbReference type="PANTHER" id="PTHR15574">
    <property type="entry name" value="WD REPEAT DOMAIN-CONTAINING FAMILY"/>
    <property type="match status" value="1"/>
</dbReference>
<dbReference type="Proteomes" id="UP001293593">
    <property type="component" value="Unassembled WGS sequence"/>
</dbReference>
<sequence length="147" mass="16444">MGLGPNPVPQSLVSMSSYASKVGVEHCSTASLSNMDMHEKMTPQVYKGHINSKTVKDVTFLGLKCEYVTSGSDCGQIFIRRKKDGKLTHVMKSDKHGRLHRISSSCKGSCEQWISRYGPQWPLTKLLIEQVKDISAYSLNPRCHLFL</sequence>
<dbReference type="InterPro" id="IPR045151">
    <property type="entry name" value="DCAF8"/>
</dbReference>
<reference evidence="3" key="1">
    <citation type="submission" date="2023-10" db="EMBL/GenBank/DDBJ databases">
        <title>Chromosome-level genome of the transformable northern wattle, Acacia crassicarpa.</title>
        <authorList>
            <person name="Massaro I."/>
            <person name="Sinha N.R."/>
            <person name="Poethig S."/>
            <person name="Leichty A.R."/>
        </authorList>
    </citation>
    <scope>NUCLEOTIDE SEQUENCE</scope>
    <source>
        <strain evidence="3">Acra3RX</strain>
        <tissue evidence="3">Leaf</tissue>
    </source>
</reference>
<dbReference type="AlphaFoldDB" id="A0AAE1J7S2"/>
<gene>
    <name evidence="3" type="ORF">QN277_026504</name>
</gene>
<organism evidence="3 4">
    <name type="scientific">Acacia crassicarpa</name>
    <name type="common">northern wattle</name>
    <dbReference type="NCBI Taxonomy" id="499986"/>
    <lineage>
        <taxon>Eukaryota</taxon>
        <taxon>Viridiplantae</taxon>
        <taxon>Streptophyta</taxon>
        <taxon>Embryophyta</taxon>
        <taxon>Tracheophyta</taxon>
        <taxon>Spermatophyta</taxon>
        <taxon>Magnoliopsida</taxon>
        <taxon>eudicotyledons</taxon>
        <taxon>Gunneridae</taxon>
        <taxon>Pentapetalae</taxon>
        <taxon>rosids</taxon>
        <taxon>fabids</taxon>
        <taxon>Fabales</taxon>
        <taxon>Fabaceae</taxon>
        <taxon>Caesalpinioideae</taxon>
        <taxon>mimosoid clade</taxon>
        <taxon>Acacieae</taxon>
        <taxon>Acacia</taxon>
    </lineage>
</organism>
<dbReference type="GO" id="GO:0005737">
    <property type="term" value="C:cytoplasm"/>
    <property type="evidence" value="ECO:0007669"/>
    <property type="project" value="TreeGrafter"/>
</dbReference>
<comment type="caution">
    <text evidence="3">The sequence shown here is derived from an EMBL/GenBank/DDBJ whole genome shotgun (WGS) entry which is preliminary data.</text>
</comment>